<reference evidence="2 3" key="1">
    <citation type="submission" date="2022-10" db="EMBL/GenBank/DDBJ databases">
        <title>High-quality genome sequences of two octocoral-associated bacteria, Endozoicomonas euniceicola EF212 and Endozoicomonas gorgoniicola PS125.</title>
        <authorList>
            <person name="Chiou Y.-J."/>
            <person name="Chen Y.-H."/>
        </authorList>
    </citation>
    <scope>NUCLEOTIDE SEQUENCE [LARGE SCALE GENOMIC DNA]</scope>
    <source>
        <strain evidence="2 3">PS125</strain>
    </source>
</reference>
<accession>A0ABT3MY58</accession>
<proteinExistence type="predicted"/>
<feature type="compositionally biased region" description="Acidic residues" evidence="1">
    <location>
        <begin position="10"/>
        <end position="21"/>
    </location>
</feature>
<name>A0ABT3MY58_9GAMM</name>
<dbReference type="EMBL" id="JAPFCC010000001">
    <property type="protein sequence ID" value="MCW7554312.1"/>
    <property type="molecule type" value="Genomic_DNA"/>
</dbReference>
<feature type="region of interest" description="Disordered" evidence="1">
    <location>
        <begin position="1"/>
        <end position="21"/>
    </location>
</feature>
<organism evidence="2 3">
    <name type="scientific">Endozoicomonas gorgoniicola</name>
    <dbReference type="NCBI Taxonomy" id="1234144"/>
    <lineage>
        <taxon>Bacteria</taxon>
        <taxon>Pseudomonadati</taxon>
        <taxon>Pseudomonadota</taxon>
        <taxon>Gammaproteobacteria</taxon>
        <taxon>Oceanospirillales</taxon>
        <taxon>Endozoicomonadaceae</taxon>
        <taxon>Endozoicomonas</taxon>
    </lineage>
</organism>
<dbReference type="Proteomes" id="UP001209854">
    <property type="component" value="Unassembled WGS sequence"/>
</dbReference>
<sequence length="102" mass="11499">MAIRFGLPESQEECDDQEESLEQPCFPYPGYEKRPGGINFWVSVTAKRLIQLNLKGLEPLPAQQVSPGNARHNGRKILLQITREEVVSFDHLDKLPASQALI</sequence>
<comment type="caution">
    <text evidence="2">The sequence shown here is derived from an EMBL/GenBank/DDBJ whole genome shotgun (WGS) entry which is preliminary data.</text>
</comment>
<evidence type="ECO:0000256" key="1">
    <source>
        <dbReference type="SAM" id="MobiDB-lite"/>
    </source>
</evidence>
<protein>
    <submittedName>
        <fullName evidence="2">Uncharacterized protein</fullName>
    </submittedName>
</protein>
<keyword evidence="3" id="KW-1185">Reference proteome</keyword>
<dbReference type="RefSeq" id="WP_262564047.1">
    <property type="nucleotide sequence ID" value="NZ_JAPFCC010000001.1"/>
</dbReference>
<evidence type="ECO:0000313" key="2">
    <source>
        <dbReference type="EMBL" id="MCW7554312.1"/>
    </source>
</evidence>
<gene>
    <name evidence="2" type="ORF">NX722_17140</name>
</gene>
<evidence type="ECO:0000313" key="3">
    <source>
        <dbReference type="Proteomes" id="UP001209854"/>
    </source>
</evidence>